<dbReference type="eggNOG" id="arCOG01910">
    <property type="taxonomic scope" value="Archaea"/>
</dbReference>
<dbReference type="Pfam" id="PF01957">
    <property type="entry name" value="NfeD"/>
    <property type="match status" value="1"/>
</dbReference>
<dbReference type="CDD" id="cd07020">
    <property type="entry name" value="Clp_protease_NfeD_1"/>
    <property type="match status" value="1"/>
</dbReference>
<dbReference type="GO" id="GO:0016020">
    <property type="term" value="C:membrane"/>
    <property type="evidence" value="ECO:0007669"/>
    <property type="project" value="UniProtKB-SubCell"/>
</dbReference>
<evidence type="ECO:0000256" key="3">
    <source>
        <dbReference type="ARBA" id="ARBA00022989"/>
    </source>
</evidence>
<dbReference type="GeneID" id="8778274"/>
<dbReference type="PANTHER" id="PTHR33507:SF4">
    <property type="entry name" value="NODULATION COMPETITIVENESS PROTEIN NFED"/>
    <property type="match status" value="1"/>
</dbReference>
<keyword evidence="10" id="KW-1185">Reference proteome</keyword>
<dbReference type="InterPro" id="IPR056738">
    <property type="entry name" value="NfeD1b_N"/>
</dbReference>
<evidence type="ECO:0000256" key="4">
    <source>
        <dbReference type="ARBA" id="ARBA00023136"/>
    </source>
</evidence>
<dbReference type="PaxDb" id="589924-Ferp_0768"/>
<keyword evidence="2 5" id="KW-0812">Transmembrane</keyword>
<reference evidence="10" key="1">
    <citation type="submission" date="2010-02" db="EMBL/GenBank/DDBJ databases">
        <title>Complete sequence of Ferroglobus placidus DSM 10642.</title>
        <authorList>
            <consortium name="US DOE Joint Genome Institute"/>
            <person name="Lucas S."/>
            <person name="Copeland A."/>
            <person name="Lapidus A."/>
            <person name="Cheng J.-F."/>
            <person name="Bruce D."/>
            <person name="Goodwin L."/>
            <person name="Pitluck S."/>
            <person name="Saunders E."/>
            <person name="Brettin T."/>
            <person name="Detter J.C."/>
            <person name="Han C."/>
            <person name="Tapia R."/>
            <person name="Larimer F."/>
            <person name="Land M."/>
            <person name="Hauser L."/>
            <person name="Kyrpides N."/>
            <person name="Ivanova N."/>
            <person name="Holmes D."/>
            <person name="Lovley D."/>
            <person name="Kyrpides N."/>
            <person name="Anderson I.J."/>
            <person name="Woyke T."/>
        </authorList>
    </citation>
    <scope>NUCLEOTIDE SEQUENCE [LARGE SCALE GENOMIC DNA]</scope>
    <source>
        <strain evidence="10">DSM 10642 / AEDII12DO</strain>
    </source>
</reference>
<feature type="transmembrane region" description="Helical" evidence="5">
    <location>
        <begin position="260"/>
        <end position="291"/>
    </location>
</feature>
<keyword evidence="4 5" id="KW-0472">Membrane</keyword>
<dbReference type="Gene3D" id="3.90.226.10">
    <property type="entry name" value="2-enoyl-CoA Hydratase, Chain A, domain 1"/>
    <property type="match status" value="1"/>
</dbReference>
<dbReference type="EMBL" id="CP001899">
    <property type="protein sequence ID" value="ADC64938.1"/>
    <property type="molecule type" value="Genomic_DNA"/>
</dbReference>
<dbReference type="KEGG" id="fpl:Ferp_0768"/>
<sequence>MRKLLPILLLLLIAKAEASKVVEVRIEGAINEGTVIKIERAFKIAEEENADAILITLDTPGGLVKSTEKIVSMILSSKIPVVTYVYPQGAFSASAGSIILIAGHVAAMSEGTSVGAATPIAVGVEGTKVEEKAVKYLASYVKSIAEKRGRNATAIEKFVTEAYSLSAKEALKYNVIDVIANSKEELFEKINGWEVEVNGEKVRLNLERPEIIYVENDLRGTIYDFITNPEIASILLILGIYLLIFGLTSPGYIPETLGAIFLILALAGLGVMQINYLGALLILLAIIFLIAELITPTYGFLAAASIFCFVLGMLMLINEPMLPEKFYSEARNFVLGVAIGTALIMTFAIVKISQLRKERKKIGGEAIIGKRGEVISVNKRAFAKIGGEIWEVVCGEKLEVGDEVEVVGREGLKLKVVKVGGRRT</sequence>
<feature type="domain" description="NfeD integral membrane" evidence="7">
    <location>
        <begin position="231"/>
        <end position="350"/>
    </location>
</feature>
<feature type="transmembrane region" description="Helical" evidence="5">
    <location>
        <begin position="231"/>
        <end position="253"/>
    </location>
</feature>
<dbReference type="InterPro" id="IPR002810">
    <property type="entry name" value="NfeD-like_C"/>
</dbReference>
<evidence type="ECO:0000313" key="9">
    <source>
        <dbReference type="EMBL" id="ADC64938.1"/>
    </source>
</evidence>
<dbReference type="PANTHER" id="PTHR33507">
    <property type="entry name" value="INNER MEMBRANE PROTEIN YBBJ"/>
    <property type="match status" value="1"/>
</dbReference>
<evidence type="ECO:0000313" key="10">
    <source>
        <dbReference type="Proteomes" id="UP000002613"/>
    </source>
</evidence>
<proteinExistence type="predicted"/>
<dbReference type="InterPro" id="IPR056739">
    <property type="entry name" value="NfeD_membrane"/>
</dbReference>
<feature type="domain" description="NfeD1b N-terminal" evidence="8">
    <location>
        <begin position="21"/>
        <end position="175"/>
    </location>
</feature>
<accession>D3RWS5</accession>
<evidence type="ECO:0000259" key="8">
    <source>
        <dbReference type="Pfam" id="PF25145"/>
    </source>
</evidence>
<dbReference type="HOGENOM" id="CLU_024619_1_1_2"/>
<comment type="subcellular location">
    <subcellularLocation>
        <location evidence="1">Membrane</location>
        <topology evidence="1">Multi-pass membrane protein</topology>
    </subcellularLocation>
</comment>
<dbReference type="SUPFAM" id="SSF52096">
    <property type="entry name" value="ClpP/crotonase"/>
    <property type="match status" value="1"/>
</dbReference>
<evidence type="ECO:0000259" key="7">
    <source>
        <dbReference type="Pfam" id="PF24961"/>
    </source>
</evidence>
<dbReference type="STRING" id="589924.Ferp_0768"/>
<dbReference type="Pfam" id="PF24961">
    <property type="entry name" value="NfeD_membrane"/>
    <property type="match status" value="1"/>
</dbReference>
<keyword evidence="3 5" id="KW-1133">Transmembrane helix</keyword>
<dbReference type="InterPro" id="IPR029045">
    <property type="entry name" value="ClpP/crotonase-like_dom_sf"/>
</dbReference>
<reference evidence="9 10" key="2">
    <citation type="journal article" date="2011" name="Stand. Genomic Sci.">
        <title>Complete genome sequence of Ferroglobus placidus AEDII12DO.</title>
        <authorList>
            <person name="Anderson I."/>
            <person name="Risso C."/>
            <person name="Holmes D."/>
            <person name="Lucas S."/>
            <person name="Copeland A."/>
            <person name="Lapidus A."/>
            <person name="Cheng J.F."/>
            <person name="Bruce D."/>
            <person name="Goodwin L."/>
            <person name="Pitluck S."/>
            <person name="Saunders E."/>
            <person name="Brettin T."/>
            <person name="Detter J.C."/>
            <person name="Han C."/>
            <person name="Tapia R."/>
            <person name="Larimer F."/>
            <person name="Land M."/>
            <person name="Hauser L."/>
            <person name="Woyke T."/>
            <person name="Lovley D."/>
            <person name="Kyrpides N."/>
            <person name="Ivanova N."/>
        </authorList>
    </citation>
    <scope>NUCLEOTIDE SEQUENCE [LARGE SCALE GENOMIC DNA]</scope>
    <source>
        <strain evidence="10">DSM 10642 / AEDII12DO</strain>
    </source>
</reference>
<dbReference type="InterPro" id="IPR052165">
    <property type="entry name" value="Membrane_assoc_protease"/>
</dbReference>
<protein>
    <submittedName>
        <fullName evidence="9">Uncharacterized protein</fullName>
    </submittedName>
</protein>
<dbReference type="SUPFAM" id="SSF141322">
    <property type="entry name" value="NfeD domain-like"/>
    <property type="match status" value="1"/>
</dbReference>
<feature type="transmembrane region" description="Helical" evidence="5">
    <location>
        <begin position="297"/>
        <end position="318"/>
    </location>
</feature>
<dbReference type="InterPro" id="IPR012340">
    <property type="entry name" value="NA-bd_OB-fold"/>
</dbReference>
<dbReference type="OrthoDB" id="28112at2157"/>
<evidence type="ECO:0000259" key="6">
    <source>
        <dbReference type="Pfam" id="PF01957"/>
    </source>
</evidence>
<feature type="domain" description="NfeD-like C-terminal" evidence="6">
    <location>
        <begin position="365"/>
        <end position="418"/>
    </location>
</feature>
<name>D3RWS5_FERPA</name>
<dbReference type="AlphaFoldDB" id="D3RWS5"/>
<organism evidence="9 10">
    <name type="scientific">Ferroglobus placidus (strain DSM 10642 / AEDII12DO)</name>
    <dbReference type="NCBI Taxonomy" id="589924"/>
    <lineage>
        <taxon>Archaea</taxon>
        <taxon>Methanobacteriati</taxon>
        <taxon>Methanobacteriota</taxon>
        <taxon>Archaeoglobi</taxon>
        <taxon>Archaeoglobales</taxon>
        <taxon>Archaeoglobaceae</taxon>
        <taxon>Ferroglobus</taxon>
    </lineage>
</organism>
<dbReference type="Pfam" id="PF25145">
    <property type="entry name" value="NfeD1b_N"/>
    <property type="match status" value="1"/>
</dbReference>
<dbReference type="Proteomes" id="UP000002613">
    <property type="component" value="Chromosome"/>
</dbReference>
<evidence type="ECO:0000256" key="2">
    <source>
        <dbReference type="ARBA" id="ARBA00022692"/>
    </source>
</evidence>
<evidence type="ECO:0000256" key="1">
    <source>
        <dbReference type="ARBA" id="ARBA00004141"/>
    </source>
</evidence>
<dbReference type="Gene3D" id="2.40.50.140">
    <property type="entry name" value="Nucleic acid-binding proteins"/>
    <property type="match status" value="1"/>
</dbReference>
<evidence type="ECO:0000256" key="5">
    <source>
        <dbReference type="SAM" id="Phobius"/>
    </source>
</evidence>
<feature type="transmembrane region" description="Helical" evidence="5">
    <location>
        <begin position="330"/>
        <end position="350"/>
    </location>
</feature>
<gene>
    <name evidence="9" type="ordered locus">Ferp_0768</name>
</gene>
<dbReference type="RefSeq" id="WP_012965281.1">
    <property type="nucleotide sequence ID" value="NC_013849.1"/>
</dbReference>